<evidence type="ECO:0000256" key="6">
    <source>
        <dbReference type="ARBA" id="ARBA00023136"/>
    </source>
</evidence>
<evidence type="ECO:0000313" key="8">
    <source>
        <dbReference type="EMBL" id="GFY88476.1"/>
    </source>
</evidence>
<dbReference type="GO" id="GO:0016020">
    <property type="term" value="C:membrane"/>
    <property type="evidence" value="ECO:0007669"/>
    <property type="project" value="UniProtKB-SubCell"/>
</dbReference>
<evidence type="ECO:0000256" key="3">
    <source>
        <dbReference type="ARBA" id="ARBA00022692"/>
    </source>
</evidence>
<keyword evidence="3" id="KW-0812">Transmembrane</keyword>
<gene>
    <name evidence="8" type="ORF">Acr_06g0004160</name>
</gene>
<evidence type="ECO:0000256" key="4">
    <source>
        <dbReference type="ARBA" id="ARBA00022729"/>
    </source>
</evidence>
<proteinExistence type="inferred from homology"/>
<dbReference type="EMBL" id="BJWL01000006">
    <property type="protein sequence ID" value="GFY88476.1"/>
    <property type="molecule type" value="Genomic_DNA"/>
</dbReference>
<keyword evidence="5" id="KW-1133">Transmembrane helix</keyword>
<evidence type="ECO:0000256" key="2">
    <source>
        <dbReference type="ARBA" id="ARBA00007104"/>
    </source>
</evidence>
<accession>A0A7J0EQK4</accession>
<evidence type="ECO:0000256" key="5">
    <source>
        <dbReference type="ARBA" id="ARBA00022989"/>
    </source>
</evidence>
<comment type="subcellular location">
    <subcellularLocation>
        <location evidence="1">Membrane</location>
        <topology evidence="1">Single-pass type I membrane protein</topology>
    </subcellularLocation>
</comment>
<evidence type="ECO:0000313" key="9">
    <source>
        <dbReference type="Proteomes" id="UP000585474"/>
    </source>
</evidence>
<protein>
    <submittedName>
        <fullName evidence="8">Emp24/gp25L/p24 family/GOLD family protein</fullName>
    </submittedName>
</protein>
<feature type="domain" description="GOLD" evidence="7">
    <location>
        <begin position="65"/>
        <end position="135"/>
    </location>
</feature>
<keyword evidence="4" id="KW-0732">Signal</keyword>
<evidence type="ECO:0000259" key="7">
    <source>
        <dbReference type="Pfam" id="PF01105"/>
    </source>
</evidence>
<organism evidence="8 9">
    <name type="scientific">Actinidia rufa</name>
    <dbReference type="NCBI Taxonomy" id="165716"/>
    <lineage>
        <taxon>Eukaryota</taxon>
        <taxon>Viridiplantae</taxon>
        <taxon>Streptophyta</taxon>
        <taxon>Embryophyta</taxon>
        <taxon>Tracheophyta</taxon>
        <taxon>Spermatophyta</taxon>
        <taxon>Magnoliopsida</taxon>
        <taxon>eudicotyledons</taxon>
        <taxon>Gunneridae</taxon>
        <taxon>Pentapetalae</taxon>
        <taxon>asterids</taxon>
        <taxon>Ericales</taxon>
        <taxon>Actinidiaceae</taxon>
        <taxon>Actinidia</taxon>
    </lineage>
</organism>
<comment type="caution">
    <text evidence="8">The sequence shown here is derived from an EMBL/GenBank/DDBJ whole genome shotgun (WGS) entry which is preliminary data.</text>
</comment>
<keyword evidence="6" id="KW-0472">Membrane</keyword>
<name>A0A7J0EQK4_9ERIC</name>
<dbReference type="Proteomes" id="UP000585474">
    <property type="component" value="Unassembled WGS sequence"/>
</dbReference>
<dbReference type="InterPro" id="IPR015720">
    <property type="entry name" value="Emp24-like"/>
</dbReference>
<dbReference type="PANTHER" id="PTHR22811">
    <property type="entry name" value="TRANSMEMBRANE EMP24 DOMAIN-CONTAINING PROTEIN"/>
    <property type="match status" value="1"/>
</dbReference>
<keyword evidence="9" id="KW-1185">Reference proteome</keyword>
<dbReference type="AlphaFoldDB" id="A0A7J0EQK4"/>
<sequence>MRRATLVRCSRHAPHQSGYALPTSRRRVHTSCASNNSAFKQLFLVTLMKKSGKQVFVMNFVGFCWVTSTYGNSHHHVENVESGQFGFQAVEAGDYMACFFSAEPRSQATITVEFEWKTGVASKDWTTVAKKGSVDVSVCARV</sequence>
<dbReference type="Pfam" id="PF01105">
    <property type="entry name" value="EMP24_GP25L"/>
    <property type="match status" value="1"/>
</dbReference>
<dbReference type="InterPro" id="IPR009038">
    <property type="entry name" value="GOLD_dom"/>
</dbReference>
<evidence type="ECO:0000256" key="1">
    <source>
        <dbReference type="ARBA" id="ARBA00004479"/>
    </source>
</evidence>
<reference evidence="8 9" key="1">
    <citation type="submission" date="2019-07" db="EMBL/GenBank/DDBJ databases">
        <title>De Novo Assembly of kiwifruit Actinidia rufa.</title>
        <authorList>
            <person name="Sugita-Konishi S."/>
            <person name="Sato K."/>
            <person name="Mori E."/>
            <person name="Abe Y."/>
            <person name="Kisaki G."/>
            <person name="Hamano K."/>
            <person name="Suezawa K."/>
            <person name="Otani M."/>
            <person name="Fukuda T."/>
            <person name="Manabe T."/>
            <person name="Gomi K."/>
            <person name="Tabuchi M."/>
            <person name="Akimitsu K."/>
            <person name="Kataoka I."/>
        </authorList>
    </citation>
    <scope>NUCLEOTIDE SEQUENCE [LARGE SCALE GENOMIC DNA]</scope>
    <source>
        <strain evidence="9">cv. Fuchu</strain>
    </source>
</reference>
<comment type="similarity">
    <text evidence="2">Belongs to the EMP24/GP25L family.</text>
</comment>